<feature type="transmembrane region" description="Helical" evidence="1">
    <location>
        <begin position="118"/>
        <end position="139"/>
    </location>
</feature>
<proteinExistence type="predicted"/>
<keyword evidence="1" id="KW-0812">Transmembrane</keyword>
<sequence>MNKNKSYEDSVYRLGRVSAIIFFLATLMLPAMLWFKWGLLPTKEGFIAGISVIAVIIIPILIGEFLSYAPIVGAAGYFVMLLSGNWMNIKIPASIVALEATELDSNSEEGDVISTMAVATSAIVTEVIIIAGVLLLTPFSSFFEQPAIKTGFEQIVPALFGALYIATLVKNPKAAVVPTIVGFAIVMSQVVNSLFFIPVIIAISVLIATVIYKIGNRKQTIEEPSNE</sequence>
<organism evidence="2 3">
    <name type="scientific">Fusibacter paucivorans</name>
    <dbReference type="NCBI Taxonomy" id="76009"/>
    <lineage>
        <taxon>Bacteria</taxon>
        <taxon>Bacillati</taxon>
        <taxon>Bacillota</taxon>
        <taxon>Clostridia</taxon>
        <taxon>Eubacteriales</taxon>
        <taxon>Eubacteriales Family XII. Incertae Sedis</taxon>
        <taxon>Fusibacter</taxon>
    </lineage>
</organism>
<keyword evidence="1" id="KW-0472">Membrane</keyword>
<feature type="transmembrane region" description="Helical" evidence="1">
    <location>
        <begin position="46"/>
        <end position="66"/>
    </location>
</feature>
<keyword evidence="1" id="KW-1133">Transmembrane helix</keyword>
<feature type="transmembrane region" description="Helical" evidence="1">
    <location>
        <begin position="181"/>
        <end position="212"/>
    </location>
</feature>
<dbReference type="EMBL" id="JAHBCL010000001">
    <property type="protein sequence ID" value="MBS7525189.1"/>
    <property type="molecule type" value="Genomic_DNA"/>
</dbReference>
<feature type="transmembrane region" description="Helical" evidence="1">
    <location>
        <begin position="12"/>
        <end position="34"/>
    </location>
</feature>
<gene>
    <name evidence="2" type="ORF">KHM83_00715</name>
</gene>
<protein>
    <submittedName>
        <fullName evidence="2">Uncharacterized protein</fullName>
    </submittedName>
</protein>
<dbReference type="RefSeq" id="WP_213234973.1">
    <property type="nucleotide sequence ID" value="NZ_JAHBCL010000001.1"/>
</dbReference>
<evidence type="ECO:0000313" key="3">
    <source>
        <dbReference type="Proteomes" id="UP000746471"/>
    </source>
</evidence>
<name>A0ABS5PJ97_9FIRM</name>
<evidence type="ECO:0000313" key="2">
    <source>
        <dbReference type="EMBL" id="MBS7525189.1"/>
    </source>
</evidence>
<evidence type="ECO:0000256" key="1">
    <source>
        <dbReference type="SAM" id="Phobius"/>
    </source>
</evidence>
<feature type="transmembrane region" description="Helical" evidence="1">
    <location>
        <begin position="151"/>
        <end position="169"/>
    </location>
</feature>
<keyword evidence="3" id="KW-1185">Reference proteome</keyword>
<feature type="transmembrane region" description="Helical" evidence="1">
    <location>
        <begin position="78"/>
        <end position="98"/>
    </location>
</feature>
<dbReference type="Proteomes" id="UP000746471">
    <property type="component" value="Unassembled WGS sequence"/>
</dbReference>
<reference evidence="2 3" key="1">
    <citation type="submission" date="2021-05" db="EMBL/GenBank/DDBJ databases">
        <title>Fusibacter ferrireducens sp. nov., an anaerobic, sulfur- and Fe-reducing bacterium isolated from the mangrove sediment.</title>
        <authorList>
            <person name="Qiu D."/>
        </authorList>
    </citation>
    <scope>NUCLEOTIDE SEQUENCE [LARGE SCALE GENOMIC DNA]</scope>
    <source>
        <strain evidence="2 3">DSM 12116</strain>
    </source>
</reference>
<comment type="caution">
    <text evidence="2">The sequence shown here is derived from an EMBL/GenBank/DDBJ whole genome shotgun (WGS) entry which is preliminary data.</text>
</comment>
<accession>A0ABS5PJ97</accession>